<gene>
    <name evidence="9" type="ORF">NVS89_19140</name>
</gene>
<feature type="transmembrane region" description="Helical" evidence="7">
    <location>
        <begin position="189"/>
        <end position="212"/>
    </location>
</feature>
<evidence type="ECO:0000256" key="3">
    <source>
        <dbReference type="ARBA" id="ARBA00022475"/>
    </source>
</evidence>
<feature type="transmembrane region" description="Helical" evidence="7">
    <location>
        <begin position="100"/>
        <end position="123"/>
    </location>
</feature>
<comment type="subcellular location">
    <subcellularLocation>
        <location evidence="1 7">Cell membrane</location>
        <topology evidence="1 7">Multi-pass membrane protein</topology>
    </subcellularLocation>
</comment>
<dbReference type="AlphaFoldDB" id="A0A9X2PHJ0"/>
<dbReference type="PANTHER" id="PTHR32243:SF18">
    <property type="entry name" value="INNER MEMBRANE ABC TRANSPORTER PERMEASE PROTEIN YCJP"/>
    <property type="match status" value="1"/>
</dbReference>
<dbReference type="SUPFAM" id="SSF161098">
    <property type="entry name" value="MetI-like"/>
    <property type="match status" value="1"/>
</dbReference>
<evidence type="ECO:0000256" key="2">
    <source>
        <dbReference type="ARBA" id="ARBA00022448"/>
    </source>
</evidence>
<evidence type="ECO:0000256" key="6">
    <source>
        <dbReference type="ARBA" id="ARBA00023136"/>
    </source>
</evidence>
<dbReference type="InterPro" id="IPR050901">
    <property type="entry name" value="BP-dep_ABC_trans_perm"/>
</dbReference>
<evidence type="ECO:0000256" key="4">
    <source>
        <dbReference type="ARBA" id="ARBA00022692"/>
    </source>
</evidence>
<dbReference type="PROSITE" id="PS50928">
    <property type="entry name" value="ABC_TM1"/>
    <property type="match status" value="1"/>
</dbReference>
<dbReference type="Gene3D" id="1.10.3720.10">
    <property type="entry name" value="MetI-like"/>
    <property type="match status" value="1"/>
</dbReference>
<dbReference type="InterPro" id="IPR000515">
    <property type="entry name" value="MetI-like"/>
</dbReference>
<dbReference type="Pfam" id="PF00528">
    <property type="entry name" value="BPD_transp_1"/>
    <property type="match status" value="1"/>
</dbReference>
<sequence length="269" mass="29273">MFRDKAPWWAYVAILLTSIGAVLPLAWLFLLSLDPNQGIASGSGVYSLKNYASVIFQSMMAQYFLNTTIVALFTVLCTLTCATLGAYAASRYRFPGRETIMIGLLLASMTPVIAVLVPLYALAAKLQLLNTYSILVIVFTAWQLPGTLWLLRSFMNSIPPELEEAALVDGCSRAGAFVRIVLPQLVPGLLAAGLIVFVYVWNEFIIAVSLAAKQDMRLVSVGLYFYLSDFGVEWGKIAAGAIVSIIPPAILFLFLQRQLIHGLSAGAVK</sequence>
<keyword evidence="2 7" id="KW-0813">Transport</keyword>
<feature type="transmembrane region" description="Helical" evidence="7">
    <location>
        <begin position="232"/>
        <end position="255"/>
    </location>
</feature>
<dbReference type="CDD" id="cd06261">
    <property type="entry name" value="TM_PBP2"/>
    <property type="match status" value="1"/>
</dbReference>
<comment type="similarity">
    <text evidence="7">Belongs to the binding-protein-dependent transport system permease family.</text>
</comment>
<comment type="caution">
    <text evidence="9">The sequence shown here is derived from an EMBL/GenBank/DDBJ whole genome shotgun (WGS) entry which is preliminary data.</text>
</comment>
<feature type="domain" description="ABC transmembrane type-1" evidence="8">
    <location>
        <begin position="64"/>
        <end position="255"/>
    </location>
</feature>
<dbReference type="GO" id="GO:0005886">
    <property type="term" value="C:plasma membrane"/>
    <property type="evidence" value="ECO:0007669"/>
    <property type="project" value="UniProtKB-SubCell"/>
</dbReference>
<keyword evidence="10" id="KW-1185">Reference proteome</keyword>
<dbReference type="PANTHER" id="PTHR32243">
    <property type="entry name" value="MALTOSE TRANSPORT SYSTEM PERMEASE-RELATED"/>
    <property type="match status" value="1"/>
</dbReference>
<dbReference type="GO" id="GO:0055085">
    <property type="term" value="P:transmembrane transport"/>
    <property type="evidence" value="ECO:0007669"/>
    <property type="project" value="InterPro"/>
</dbReference>
<evidence type="ECO:0000313" key="10">
    <source>
        <dbReference type="Proteomes" id="UP001151088"/>
    </source>
</evidence>
<feature type="transmembrane region" description="Helical" evidence="7">
    <location>
        <begin position="129"/>
        <end position="151"/>
    </location>
</feature>
<name>A0A9X2PHJ0_9HYPH</name>
<dbReference type="InterPro" id="IPR035906">
    <property type="entry name" value="MetI-like_sf"/>
</dbReference>
<evidence type="ECO:0000313" key="9">
    <source>
        <dbReference type="EMBL" id="MCS0497206.1"/>
    </source>
</evidence>
<proteinExistence type="inferred from homology"/>
<keyword evidence="5 7" id="KW-1133">Transmembrane helix</keyword>
<feature type="transmembrane region" description="Helical" evidence="7">
    <location>
        <begin position="63"/>
        <end position="88"/>
    </location>
</feature>
<keyword evidence="4 7" id="KW-0812">Transmembrane</keyword>
<keyword evidence="6 7" id="KW-0472">Membrane</keyword>
<feature type="transmembrane region" description="Helical" evidence="7">
    <location>
        <begin position="9"/>
        <end position="30"/>
    </location>
</feature>
<protein>
    <submittedName>
        <fullName evidence="9">Carbohydrate ABC transporter permease</fullName>
    </submittedName>
</protein>
<reference evidence="9" key="1">
    <citation type="submission" date="2022-08" db="EMBL/GenBank/DDBJ databases">
        <authorList>
            <person name="Li F."/>
        </authorList>
    </citation>
    <scope>NUCLEOTIDE SEQUENCE</scope>
    <source>
        <strain evidence="9">MQZ15Z-1</strain>
    </source>
</reference>
<evidence type="ECO:0000259" key="8">
    <source>
        <dbReference type="PROSITE" id="PS50928"/>
    </source>
</evidence>
<evidence type="ECO:0000256" key="5">
    <source>
        <dbReference type="ARBA" id="ARBA00022989"/>
    </source>
</evidence>
<dbReference type="EMBL" id="JANTHZ010000010">
    <property type="protein sequence ID" value="MCS0497206.1"/>
    <property type="molecule type" value="Genomic_DNA"/>
</dbReference>
<evidence type="ECO:0000256" key="7">
    <source>
        <dbReference type="RuleBase" id="RU363032"/>
    </source>
</evidence>
<dbReference type="RefSeq" id="WP_258734359.1">
    <property type="nucleotide sequence ID" value="NZ_JANTHY010000011.1"/>
</dbReference>
<keyword evidence="3" id="KW-1003">Cell membrane</keyword>
<evidence type="ECO:0000256" key="1">
    <source>
        <dbReference type="ARBA" id="ARBA00004651"/>
    </source>
</evidence>
<organism evidence="9 10">
    <name type="scientific">Ancylobacter mangrovi</name>
    <dbReference type="NCBI Taxonomy" id="2972472"/>
    <lineage>
        <taxon>Bacteria</taxon>
        <taxon>Pseudomonadati</taxon>
        <taxon>Pseudomonadota</taxon>
        <taxon>Alphaproteobacteria</taxon>
        <taxon>Hyphomicrobiales</taxon>
        <taxon>Xanthobacteraceae</taxon>
        <taxon>Ancylobacter</taxon>
    </lineage>
</organism>
<accession>A0A9X2PHJ0</accession>
<dbReference type="Proteomes" id="UP001151088">
    <property type="component" value="Unassembled WGS sequence"/>
</dbReference>